<evidence type="ECO:0000259" key="1">
    <source>
        <dbReference type="PROSITE" id="PS50914"/>
    </source>
</evidence>
<dbReference type="Proteomes" id="UP000069205">
    <property type="component" value="Chromosome"/>
</dbReference>
<sequence>MSAEEREGTRIGSVLATFILLAGVGVAHAGSAGGGDLFQVTAMNGHLLRGADAEAGAGRARLSGFGTATVLVREGANSGLVTGSVRAEGHTYTVLMQRFRGERPFMSGGIAARVTVDAPPGSTRRRAEAYLAGWGPDCTVWKDSEMVYDKGRCRFLLIDGPDGRTELHLLARGPRGADMPELAGTLHLMWDDVQWWDAPENARAPGGERRGWADAEIAAFVERALAGSTLVDAADIDVRVDDGHVTLSGTARSDRERQQAAMLSWVQGVKSVRNELAVRRAGSPQAARAVPDERQDRNIRRTIERTLEADSFVDAGRIRVEVRQGHVTLRGAVASAAEKRHASIMAWTPGVTSVHNELRVQPDQPEDREAGS</sequence>
<organism evidence="2 3">
    <name type="scientific">Nitrospira moscoviensis</name>
    <dbReference type="NCBI Taxonomy" id="42253"/>
    <lineage>
        <taxon>Bacteria</taxon>
        <taxon>Pseudomonadati</taxon>
        <taxon>Nitrospirota</taxon>
        <taxon>Nitrospiria</taxon>
        <taxon>Nitrospirales</taxon>
        <taxon>Nitrospiraceae</taxon>
        <taxon>Nitrospira</taxon>
    </lineage>
</organism>
<dbReference type="PROSITE" id="PS50914">
    <property type="entry name" value="BON"/>
    <property type="match status" value="2"/>
</dbReference>
<protein>
    <recommendedName>
        <fullName evidence="1">BON domain-containing protein</fullName>
    </recommendedName>
</protein>
<keyword evidence="3" id="KW-1185">Reference proteome</keyword>
<proteinExistence type="predicted"/>
<dbReference type="KEGG" id="nmv:NITMOv2_2732"/>
<accession>A0A0K2GEV4</accession>
<dbReference type="SMART" id="SM00749">
    <property type="entry name" value="BON"/>
    <property type="match status" value="2"/>
</dbReference>
<dbReference type="PATRIC" id="fig|42253.5.peg.2701"/>
<dbReference type="AlphaFoldDB" id="A0A0K2GEV4"/>
<dbReference type="Pfam" id="PF04972">
    <property type="entry name" value="BON"/>
    <property type="match status" value="2"/>
</dbReference>
<feature type="domain" description="BON" evidence="1">
    <location>
        <begin position="295"/>
        <end position="362"/>
    </location>
</feature>
<feature type="domain" description="BON" evidence="1">
    <location>
        <begin position="213"/>
        <end position="280"/>
    </location>
</feature>
<gene>
    <name evidence="2" type="ORF">NITMOv2_2732</name>
</gene>
<name>A0A0K2GEV4_NITMO</name>
<reference evidence="2 3" key="1">
    <citation type="journal article" date="2015" name="Proc. Natl. Acad. Sci. U.S.A.">
        <title>Expanded metabolic versatility of ubiquitous nitrite-oxidizing bacteria from the genus Nitrospira.</title>
        <authorList>
            <person name="Koch H."/>
            <person name="Lucker S."/>
            <person name="Albertsen M."/>
            <person name="Kitzinger K."/>
            <person name="Herbold C."/>
            <person name="Spieck E."/>
            <person name="Nielsen P.H."/>
            <person name="Wagner M."/>
            <person name="Daims H."/>
        </authorList>
    </citation>
    <scope>NUCLEOTIDE SEQUENCE [LARGE SCALE GENOMIC DNA]</scope>
    <source>
        <strain evidence="2 3">NSP M-1</strain>
    </source>
</reference>
<dbReference type="Gene3D" id="3.30.1340.30">
    <property type="match status" value="2"/>
</dbReference>
<dbReference type="InterPro" id="IPR051686">
    <property type="entry name" value="Lipoprotein_DolP"/>
</dbReference>
<evidence type="ECO:0000313" key="2">
    <source>
        <dbReference type="EMBL" id="ALA59142.1"/>
    </source>
</evidence>
<dbReference type="PANTHER" id="PTHR34606:SF15">
    <property type="entry name" value="BON DOMAIN-CONTAINING PROTEIN"/>
    <property type="match status" value="1"/>
</dbReference>
<dbReference type="InterPro" id="IPR014004">
    <property type="entry name" value="Transpt-assoc_nodulatn_dom_bac"/>
</dbReference>
<evidence type="ECO:0000313" key="3">
    <source>
        <dbReference type="Proteomes" id="UP000069205"/>
    </source>
</evidence>
<dbReference type="STRING" id="42253.NITMOv2_2732"/>
<dbReference type="OrthoDB" id="9780570at2"/>
<dbReference type="InterPro" id="IPR007055">
    <property type="entry name" value="BON_dom"/>
</dbReference>
<dbReference type="PANTHER" id="PTHR34606">
    <property type="entry name" value="BON DOMAIN-CONTAINING PROTEIN"/>
    <property type="match status" value="1"/>
</dbReference>
<dbReference type="RefSeq" id="WP_053380214.1">
    <property type="nucleotide sequence ID" value="NZ_CP011801.1"/>
</dbReference>
<dbReference type="EMBL" id="CP011801">
    <property type="protein sequence ID" value="ALA59142.1"/>
    <property type="molecule type" value="Genomic_DNA"/>
</dbReference>